<feature type="active site" description="Phosphocysteine intermediate" evidence="7">
    <location>
        <position position="327"/>
    </location>
</feature>
<dbReference type="SUPFAM" id="SSF50729">
    <property type="entry name" value="PH domain-like"/>
    <property type="match status" value="1"/>
</dbReference>
<dbReference type="InterPro" id="IPR000387">
    <property type="entry name" value="Tyr_Pase_dom"/>
</dbReference>
<dbReference type="InterPro" id="IPR010569">
    <property type="entry name" value="Myotubularin-like_Pase_dom"/>
</dbReference>
<keyword evidence="5" id="KW-0378">Hydrolase</keyword>
<reference evidence="12" key="1">
    <citation type="submission" date="2025-08" db="UniProtKB">
        <authorList>
            <consortium name="Ensembl"/>
        </authorList>
    </citation>
    <scope>IDENTIFICATION</scope>
</reference>
<dbReference type="FunFam" id="2.30.29.30:FF:000135">
    <property type="entry name" value="Myotubularin related protein 6"/>
    <property type="match status" value="1"/>
</dbReference>
<evidence type="ECO:0000256" key="4">
    <source>
        <dbReference type="ARBA" id="ARBA00022490"/>
    </source>
</evidence>
<dbReference type="PROSITE" id="PS51339">
    <property type="entry name" value="PPASE_MYOTUBULARIN"/>
    <property type="match status" value="1"/>
</dbReference>
<evidence type="ECO:0000313" key="12">
    <source>
        <dbReference type="Ensembl" id="ENSEBUP00000012191.1"/>
    </source>
</evidence>
<evidence type="ECO:0000256" key="5">
    <source>
        <dbReference type="ARBA" id="ARBA00022801"/>
    </source>
</evidence>
<evidence type="ECO:0000256" key="9">
    <source>
        <dbReference type="SAM" id="Coils"/>
    </source>
</evidence>
<evidence type="ECO:0000313" key="13">
    <source>
        <dbReference type="Proteomes" id="UP000694388"/>
    </source>
</evidence>
<feature type="binding site" evidence="8">
    <location>
        <begin position="267"/>
        <end position="268"/>
    </location>
    <ligand>
        <name>substrate</name>
    </ligand>
</feature>
<reference evidence="12" key="2">
    <citation type="submission" date="2025-09" db="UniProtKB">
        <authorList>
            <consortium name="Ensembl"/>
        </authorList>
    </citation>
    <scope>IDENTIFICATION</scope>
</reference>
<dbReference type="OMA" id="XILHHHI"/>
<dbReference type="PROSITE" id="PS00383">
    <property type="entry name" value="TYR_PHOSPHATASE_1"/>
    <property type="match status" value="1"/>
</dbReference>
<keyword evidence="6" id="KW-0443">Lipid metabolism</keyword>
<organism evidence="12 13">
    <name type="scientific">Eptatretus burgeri</name>
    <name type="common">Inshore hagfish</name>
    <dbReference type="NCBI Taxonomy" id="7764"/>
    <lineage>
        <taxon>Eukaryota</taxon>
        <taxon>Metazoa</taxon>
        <taxon>Chordata</taxon>
        <taxon>Craniata</taxon>
        <taxon>Vertebrata</taxon>
        <taxon>Cyclostomata</taxon>
        <taxon>Myxini</taxon>
        <taxon>Myxiniformes</taxon>
        <taxon>Myxinidae</taxon>
        <taxon>Eptatretinae</taxon>
        <taxon>Eptatretus</taxon>
    </lineage>
</organism>
<feature type="domain" description="Tyrosine specific protein phosphatases" evidence="10">
    <location>
        <begin position="296"/>
        <end position="343"/>
    </location>
</feature>
<comment type="subcellular location">
    <subcellularLocation>
        <location evidence="2">Cytoplasm</location>
    </subcellularLocation>
    <subcellularLocation>
        <location evidence="1">Endomembrane system</location>
        <topology evidence="1">Peripheral membrane protein</topology>
    </subcellularLocation>
</comment>
<dbReference type="InterPro" id="IPR030564">
    <property type="entry name" value="Myotubularin"/>
</dbReference>
<dbReference type="Ensembl" id="ENSEBUT00000012767.1">
    <property type="protein sequence ID" value="ENSEBUP00000012191.1"/>
    <property type="gene ID" value="ENSEBUG00000007703.1"/>
</dbReference>
<proteinExistence type="inferred from homology"/>
<dbReference type="InterPro" id="IPR016130">
    <property type="entry name" value="Tyr_Pase_AS"/>
</dbReference>
<dbReference type="GO" id="GO:0012505">
    <property type="term" value="C:endomembrane system"/>
    <property type="evidence" value="ECO:0007669"/>
    <property type="project" value="UniProtKB-SubCell"/>
</dbReference>
<dbReference type="PROSITE" id="PS50056">
    <property type="entry name" value="TYR_PHOSPHATASE_2"/>
    <property type="match status" value="1"/>
</dbReference>
<dbReference type="GO" id="GO:0106018">
    <property type="term" value="F:phosphatidylinositol-3,5-bisphosphate phosphatase activity"/>
    <property type="evidence" value="ECO:0007669"/>
    <property type="project" value="TreeGrafter"/>
</dbReference>
<keyword evidence="9" id="KW-0175">Coiled coil</keyword>
<feature type="binding site" evidence="8">
    <location>
        <begin position="327"/>
        <end position="333"/>
    </location>
    <ligand>
        <name>substrate</name>
    </ligand>
</feature>
<dbReference type="GO" id="GO:0046856">
    <property type="term" value="P:phosphatidylinositol dephosphorylation"/>
    <property type="evidence" value="ECO:0007669"/>
    <property type="project" value="TreeGrafter"/>
</dbReference>
<dbReference type="Pfam" id="PF06602">
    <property type="entry name" value="Myotub-related"/>
    <property type="match status" value="1"/>
</dbReference>
<dbReference type="GO" id="GO:0005737">
    <property type="term" value="C:cytoplasm"/>
    <property type="evidence" value="ECO:0007669"/>
    <property type="project" value="UniProtKB-SubCell"/>
</dbReference>
<evidence type="ECO:0000256" key="7">
    <source>
        <dbReference type="PIRSR" id="PIRSR630564-1"/>
    </source>
</evidence>
<feature type="domain" description="Myotubularin phosphatase" evidence="11">
    <location>
        <begin position="119"/>
        <end position="536"/>
    </location>
</feature>
<dbReference type="InterPro" id="IPR048994">
    <property type="entry name" value="PH-GRAM_MTMR6-9"/>
</dbReference>
<keyword evidence="4" id="KW-0963">Cytoplasm</keyword>
<sequence length="536" mass="60963">MEHIHTPRVIDRFASKKAVKGTLHLTATHLIFIENSGNKETWILHNHISSVEKQATCPTGCPLLISCKTFQLITLILPRERDGHQLYNSLLKLSQPDNYDQVYAFLYNPRSSETDRAAGWDLLSSQDDYERMGLPNAAWHCTHVNYKYKVCSTYPEDVYTPISVSVPILVASAKFRSKNRLPALSLLLPNGAALCRCSQPLSGFSARCEEDERLLQAIRLANPNCNYLYVVDTRPKINALANRAAGKGYENEDNYTNVRFRFVGIDNIHVMRSSLQRLLEAQCITVSAFLSGLEASGWLRHIKTVTDTAVFIAKALWEEGASVLVHCSDGWDRTAQVCSLSAVILHPYYRTTRGFMTVIEKEWIKFGHKFAQRCGHLEGDIKETSPVFLQFLETVWQLAQQFPSAFEFGEELLIQLHHHTTSCQFGNFLGNCDNNRQMLRSVFHFCRLSYCRPASLLEIEINLVLQPRQSYLKALTAMQKRCNELEQEVDQLEDVCLCLLYLVFFVSANFKISVSHCFKVHGQTKPRSDGCPPLWA</sequence>
<dbReference type="SUPFAM" id="SSF52799">
    <property type="entry name" value="(Phosphotyrosine protein) phosphatases II"/>
    <property type="match status" value="1"/>
</dbReference>
<dbReference type="PANTHER" id="PTHR10807">
    <property type="entry name" value="MYOTUBULARIN-RELATED"/>
    <property type="match status" value="1"/>
</dbReference>
<evidence type="ECO:0000256" key="6">
    <source>
        <dbReference type="ARBA" id="ARBA00023098"/>
    </source>
</evidence>
<dbReference type="SMART" id="SM00404">
    <property type="entry name" value="PTPc_motif"/>
    <property type="match status" value="1"/>
</dbReference>
<evidence type="ECO:0000256" key="1">
    <source>
        <dbReference type="ARBA" id="ARBA00004184"/>
    </source>
</evidence>
<dbReference type="GeneTree" id="ENSGT00940000158055"/>
<name>A0A8C4QB15_EPTBU</name>
<dbReference type="InterPro" id="IPR011993">
    <property type="entry name" value="PH-like_dom_sf"/>
</dbReference>
<dbReference type="Proteomes" id="UP000694388">
    <property type="component" value="Unplaced"/>
</dbReference>
<dbReference type="InterPro" id="IPR029021">
    <property type="entry name" value="Prot-tyrosine_phosphatase-like"/>
</dbReference>
<dbReference type="Gene3D" id="2.30.29.30">
    <property type="entry name" value="Pleckstrin-homology domain (PH domain)/Phosphotyrosine-binding domain (PTB)"/>
    <property type="match status" value="1"/>
</dbReference>
<dbReference type="GO" id="GO:0004438">
    <property type="term" value="F:phosphatidylinositol-3-phosphate phosphatase activity"/>
    <property type="evidence" value="ECO:0007669"/>
    <property type="project" value="TreeGrafter"/>
</dbReference>
<evidence type="ECO:0000256" key="2">
    <source>
        <dbReference type="ARBA" id="ARBA00004496"/>
    </source>
</evidence>
<dbReference type="Pfam" id="PF21098">
    <property type="entry name" value="PH-GRAM_MTMR6-like"/>
    <property type="match status" value="1"/>
</dbReference>
<dbReference type="AlphaFoldDB" id="A0A8C4QB15"/>
<dbReference type="PANTHER" id="PTHR10807:SF8">
    <property type="entry name" value="PHOSPHATIDYLINOSITOL-3-PHOSPHATE PHOSPHATASE"/>
    <property type="match status" value="1"/>
</dbReference>
<keyword evidence="13" id="KW-1185">Reference proteome</keyword>
<evidence type="ECO:0000256" key="3">
    <source>
        <dbReference type="ARBA" id="ARBA00007471"/>
    </source>
</evidence>
<evidence type="ECO:0000259" key="10">
    <source>
        <dbReference type="PROSITE" id="PS50056"/>
    </source>
</evidence>
<dbReference type="InterPro" id="IPR003595">
    <property type="entry name" value="Tyr_Pase_cat"/>
</dbReference>
<accession>A0A8C4QB15</accession>
<comment type="similarity">
    <text evidence="3">Belongs to the protein-tyrosine phosphatase family. Non-receptor class myotubularin subfamily.</text>
</comment>
<feature type="coiled-coil region" evidence="9">
    <location>
        <begin position="468"/>
        <end position="495"/>
    </location>
</feature>
<evidence type="ECO:0000259" key="11">
    <source>
        <dbReference type="PROSITE" id="PS51339"/>
    </source>
</evidence>
<protein>
    <submittedName>
        <fullName evidence="12">Myotubularin related protein 6</fullName>
    </submittedName>
</protein>
<evidence type="ECO:0000256" key="8">
    <source>
        <dbReference type="PIRSR" id="PIRSR630564-2"/>
    </source>
</evidence>